<dbReference type="OrthoDB" id="3553147at2759"/>
<protein>
    <submittedName>
        <fullName evidence="2">HET-domain-containing protein</fullName>
    </submittedName>
</protein>
<feature type="non-terminal residue" evidence="2">
    <location>
        <position position="126"/>
    </location>
</feature>
<evidence type="ECO:0000259" key="1">
    <source>
        <dbReference type="Pfam" id="PF06985"/>
    </source>
</evidence>
<gene>
    <name evidence="2" type="ORF">NA57DRAFT_48404</name>
</gene>
<dbReference type="PANTHER" id="PTHR24148:SF73">
    <property type="entry name" value="HET DOMAIN PROTEIN (AFU_ORTHOLOGUE AFUA_8G01020)"/>
    <property type="match status" value="1"/>
</dbReference>
<dbReference type="InterPro" id="IPR010730">
    <property type="entry name" value="HET"/>
</dbReference>
<dbReference type="EMBL" id="ML978138">
    <property type="protein sequence ID" value="KAF2093351.1"/>
    <property type="molecule type" value="Genomic_DNA"/>
</dbReference>
<evidence type="ECO:0000313" key="2">
    <source>
        <dbReference type="EMBL" id="KAF2093351.1"/>
    </source>
</evidence>
<evidence type="ECO:0000313" key="3">
    <source>
        <dbReference type="Proteomes" id="UP000799772"/>
    </source>
</evidence>
<keyword evidence="3" id="KW-1185">Reference proteome</keyword>
<name>A0A9P4I1M8_9PEZI</name>
<dbReference type="Pfam" id="PF06985">
    <property type="entry name" value="HET"/>
    <property type="match status" value="1"/>
</dbReference>
<reference evidence="2" key="1">
    <citation type="journal article" date="2020" name="Stud. Mycol.">
        <title>101 Dothideomycetes genomes: a test case for predicting lifestyles and emergence of pathogens.</title>
        <authorList>
            <person name="Haridas S."/>
            <person name="Albert R."/>
            <person name="Binder M."/>
            <person name="Bloem J."/>
            <person name="Labutti K."/>
            <person name="Salamov A."/>
            <person name="Andreopoulos B."/>
            <person name="Baker S."/>
            <person name="Barry K."/>
            <person name="Bills G."/>
            <person name="Bluhm B."/>
            <person name="Cannon C."/>
            <person name="Castanera R."/>
            <person name="Culley D."/>
            <person name="Daum C."/>
            <person name="Ezra D."/>
            <person name="Gonzalez J."/>
            <person name="Henrissat B."/>
            <person name="Kuo A."/>
            <person name="Liang C."/>
            <person name="Lipzen A."/>
            <person name="Lutzoni F."/>
            <person name="Magnuson J."/>
            <person name="Mondo S."/>
            <person name="Nolan M."/>
            <person name="Ohm R."/>
            <person name="Pangilinan J."/>
            <person name="Park H.-J."/>
            <person name="Ramirez L."/>
            <person name="Alfaro M."/>
            <person name="Sun H."/>
            <person name="Tritt A."/>
            <person name="Yoshinaga Y."/>
            <person name="Zwiers L.-H."/>
            <person name="Turgeon B."/>
            <person name="Goodwin S."/>
            <person name="Spatafora J."/>
            <person name="Crous P."/>
            <person name="Grigoriev I."/>
        </authorList>
    </citation>
    <scope>NUCLEOTIDE SEQUENCE</scope>
    <source>
        <strain evidence="2">CBS 133067</strain>
    </source>
</reference>
<organism evidence="2 3">
    <name type="scientific">Rhizodiscina lignyota</name>
    <dbReference type="NCBI Taxonomy" id="1504668"/>
    <lineage>
        <taxon>Eukaryota</taxon>
        <taxon>Fungi</taxon>
        <taxon>Dikarya</taxon>
        <taxon>Ascomycota</taxon>
        <taxon>Pezizomycotina</taxon>
        <taxon>Dothideomycetes</taxon>
        <taxon>Pleosporomycetidae</taxon>
        <taxon>Aulographales</taxon>
        <taxon>Rhizodiscinaceae</taxon>
        <taxon>Rhizodiscina</taxon>
    </lineage>
</organism>
<dbReference type="Proteomes" id="UP000799772">
    <property type="component" value="Unassembled WGS sequence"/>
</dbReference>
<dbReference type="PANTHER" id="PTHR24148">
    <property type="entry name" value="ANKYRIN REPEAT DOMAIN-CONTAINING PROTEIN 39 HOMOLOG-RELATED"/>
    <property type="match status" value="1"/>
</dbReference>
<comment type="caution">
    <text evidence="2">The sequence shown here is derived from an EMBL/GenBank/DDBJ whole genome shotgun (WGS) entry which is preliminary data.</text>
</comment>
<sequence length="126" mass="14516">MASAYPALKSPDSNIRLLRIHPSHPLRGIETSLECASFLERPQYRALSYTWGDSKRTKPITVNGKKMLITENLWKALFHIRDRQQAQTLWVDAICIDQSNDEEKSVQVPLMSFIYSRAKEVLVWLG</sequence>
<feature type="domain" description="Heterokaryon incompatibility" evidence="1">
    <location>
        <begin position="44"/>
        <end position="126"/>
    </location>
</feature>
<accession>A0A9P4I1M8</accession>
<proteinExistence type="predicted"/>
<dbReference type="AlphaFoldDB" id="A0A9P4I1M8"/>
<dbReference type="InterPro" id="IPR052895">
    <property type="entry name" value="HetReg/Transcr_Mod"/>
</dbReference>